<keyword evidence="1" id="KW-1133">Transmembrane helix</keyword>
<sequence length="321" mass="34713">MARTLSLNSKILAGIGSCCCCMAVTGGVIALVVVLTAAPAVICSVNEPSYAAVLVKDGPGGDKFTLDNMTVLPPPSLYSSLRAEMNDTWTHNTSGYTYGLAGVHEAPMILYNGTKIAGNWESVPSLVRGVFWMRGNGVPEILATLQYAEWFGDEKILLLPNAPFSWSWYGGAEPPTGADDFAHVYNFIEARSLAEAQGEGNITVAVSFKPCPEDAFCVAGSDNLTFGDVQSHSDGILTSPSVMTSFVTWTMEEMAGVENGSLWYRRVSLYCSTVGFGSYELTKIIDEDGQRIEPYYSEYVQYMEGAPHIIWTGFGEGNHLV</sequence>
<name>A0A7S2QC30_9DINO</name>
<evidence type="ECO:0000256" key="1">
    <source>
        <dbReference type="SAM" id="Phobius"/>
    </source>
</evidence>
<feature type="transmembrane region" description="Helical" evidence="1">
    <location>
        <begin position="12"/>
        <end position="38"/>
    </location>
</feature>
<evidence type="ECO:0000313" key="2">
    <source>
        <dbReference type="EMBL" id="CAD9638403.1"/>
    </source>
</evidence>
<keyword evidence="1" id="KW-0472">Membrane</keyword>
<dbReference type="EMBL" id="HBGW01088741">
    <property type="protein sequence ID" value="CAD9638403.1"/>
    <property type="molecule type" value="Transcribed_RNA"/>
</dbReference>
<proteinExistence type="predicted"/>
<accession>A0A7S2QC30</accession>
<gene>
    <name evidence="2" type="ORF">BRAN1462_LOCUS56225</name>
</gene>
<reference evidence="2" key="1">
    <citation type="submission" date="2021-01" db="EMBL/GenBank/DDBJ databases">
        <authorList>
            <person name="Corre E."/>
            <person name="Pelletier E."/>
            <person name="Niang G."/>
            <person name="Scheremetjew M."/>
            <person name="Finn R."/>
            <person name="Kale V."/>
            <person name="Holt S."/>
            <person name="Cochrane G."/>
            <person name="Meng A."/>
            <person name="Brown T."/>
            <person name="Cohen L."/>
        </authorList>
    </citation>
    <scope>NUCLEOTIDE SEQUENCE</scope>
    <source>
        <strain evidence="2">RCC3387</strain>
    </source>
</reference>
<keyword evidence="1" id="KW-0812">Transmembrane</keyword>
<dbReference type="AlphaFoldDB" id="A0A7S2QC30"/>
<protein>
    <submittedName>
        <fullName evidence="2">Uncharacterized protein</fullName>
    </submittedName>
</protein>
<organism evidence="2">
    <name type="scientific">Zooxanthella nutricula</name>
    <dbReference type="NCBI Taxonomy" id="1333877"/>
    <lineage>
        <taxon>Eukaryota</taxon>
        <taxon>Sar</taxon>
        <taxon>Alveolata</taxon>
        <taxon>Dinophyceae</taxon>
        <taxon>Peridiniales</taxon>
        <taxon>Peridiniales incertae sedis</taxon>
        <taxon>Zooxanthella</taxon>
    </lineage>
</organism>